<dbReference type="InterPro" id="IPR000192">
    <property type="entry name" value="Aminotrans_V_dom"/>
</dbReference>
<gene>
    <name evidence="10" type="primary">sufS_1</name>
    <name evidence="10" type="ORF">SIN8267_00968</name>
</gene>
<dbReference type="InterPro" id="IPR010970">
    <property type="entry name" value="Cys_dSase_SufS"/>
</dbReference>
<dbReference type="CDD" id="cd06453">
    <property type="entry name" value="SufS_like"/>
    <property type="match status" value="1"/>
</dbReference>
<comment type="similarity">
    <text evidence="3 8">Belongs to the class-V pyridoxal-phosphate-dependent aminotransferase family. Csd subfamily.</text>
</comment>
<comment type="cofactor">
    <cofactor evidence="1 7">
        <name>pyridoxal 5'-phosphate</name>
        <dbReference type="ChEBI" id="CHEBI:597326"/>
    </cofactor>
</comment>
<dbReference type="EMBL" id="CAKLPX010000001">
    <property type="protein sequence ID" value="CAH0990868.1"/>
    <property type="molecule type" value="Genomic_DNA"/>
</dbReference>
<dbReference type="PIRSF" id="PIRSF005572">
    <property type="entry name" value="NifS"/>
    <property type="match status" value="1"/>
</dbReference>
<keyword evidence="4 8" id="KW-0808">Transferase</keyword>
<keyword evidence="5 8" id="KW-0663">Pyridoxal phosphate</keyword>
<dbReference type="InterPro" id="IPR015424">
    <property type="entry name" value="PyrdxlP-dep_Trfase"/>
</dbReference>
<accession>A0ABM9ACE4</accession>
<comment type="function">
    <text evidence="2 8">Catalyzes the removal of elemental sulfur and selenium atoms from L-cysteine, L-cystine, L-selenocysteine, and L-selenocystine to produce L-alanine.</text>
</comment>
<dbReference type="Gene3D" id="3.40.640.10">
    <property type="entry name" value="Type I PLP-dependent aspartate aminotransferase-like (Major domain)"/>
    <property type="match status" value="1"/>
</dbReference>
<evidence type="ECO:0000256" key="7">
    <source>
        <dbReference type="RuleBase" id="RU004504"/>
    </source>
</evidence>
<evidence type="ECO:0000256" key="1">
    <source>
        <dbReference type="ARBA" id="ARBA00001933"/>
    </source>
</evidence>
<reference evidence="10" key="1">
    <citation type="submission" date="2021-12" db="EMBL/GenBank/DDBJ databases">
        <authorList>
            <person name="Rodrigo-Torres L."/>
            <person name="Arahal R. D."/>
            <person name="Lucena T."/>
        </authorList>
    </citation>
    <scope>NUCLEOTIDE SEQUENCE</scope>
    <source>
        <strain evidence="10">CECT 8267</strain>
    </source>
</reference>
<evidence type="ECO:0000313" key="11">
    <source>
        <dbReference type="Proteomes" id="UP000838100"/>
    </source>
</evidence>
<dbReference type="InterPro" id="IPR016454">
    <property type="entry name" value="Cysteine_dSase"/>
</dbReference>
<comment type="caution">
    <text evidence="10">The sequence shown here is derived from an EMBL/GenBank/DDBJ whole genome shotgun (WGS) entry which is preliminary data.</text>
</comment>
<dbReference type="PANTHER" id="PTHR43586:SF8">
    <property type="entry name" value="CYSTEINE DESULFURASE 1, CHLOROPLASTIC"/>
    <property type="match status" value="1"/>
</dbReference>
<dbReference type="GO" id="GO:0031071">
    <property type="term" value="F:cysteine desulfurase activity"/>
    <property type="evidence" value="ECO:0007669"/>
    <property type="project" value="UniProtKB-EC"/>
</dbReference>
<evidence type="ECO:0000256" key="4">
    <source>
        <dbReference type="ARBA" id="ARBA00022679"/>
    </source>
</evidence>
<dbReference type="RefSeq" id="WP_237443536.1">
    <property type="nucleotide sequence ID" value="NZ_CAKLPX010000001.1"/>
</dbReference>
<keyword evidence="11" id="KW-1185">Reference proteome</keyword>
<evidence type="ECO:0000256" key="3">
    <source>
        <dbReference type="ARBA" id="ARBA00010447"/>
    </source>
</evidence>
<comment type="catalytic activity">
    <reaction evidence="6 8">
        <text>(sulfur carrier)-H + L-cysteine = (sulfur carrier)-SH + L-alanine</text>
        <dbReference type="Rhea" id="RHEA:43892"/>
        <dbReference type="Rhea" id="RHEA-COMP:14737"/>
        <dbReference type="Rhea" id="RHEA-COMP:14739"/>
        <dbReference type="ChEBI" id="CHEBI:29917"/>
        <dbReference type="ChEBI" id="CHEBI:35235"/>
        <dbReference type="ChEBI" id="CHEBI:57972"/>
        <dbReference type="ChEBI" id="CHEBI:64428"/>
        <dbReference type="EC" id="2.8.1.7"/>
    </reaction>
</comment>
<dbReference type="InterPro" id="IPR015422">
    <property type="entry name" value="PyrdxlP-dep_Trfase_small"/>
</dbReference>
<evidence type="ECO:0000259" key="9">
    <source>
        <dbReference type="Pfam" id="PF00266"/>
    </source>
</evidence>
<dbReference type="PROSITE" id="PS00595">
    <property type="entry name" value="AA_TRANSFER_CLASS_5"/>
    <property type="match status" value="1"/>
</dbReference>
<sequence>MIRLTVVSGRVNVCYNQDLIFLKLFSFMAATPISSLFPLIEHCQQQRHVYLDSAATSQKPQQVIEAVGNFYRRDNANVHRAAYTLAVKATGEYEHSRALCAAFLSAPRTEEVIFTSGTTEAFNLLANTLPYAGDGWQAGDEVILSQLEHHANIVPWQIVADKLGLVIRVIDVDPHGDLDLDHFQQLLNANTRLVSVSHVSNTLGTVNPIETICRLAHANGSLVAVDGAQAVAHCAVDVTKLDCDFYCFSGHKMYGPTGVGVLWGRYQLLDQLPPWQGGGEMIERVSFDHTSYNQLPFRLEAGTPNISGVIGLASAIAFINQQDRGQIAEHEQRLMQSAKSQAAAIPGVRIIGQPQQQSSLFSFVVDDCHPSDIATLLDEQGVFVRSGHHCCQPLMQHLGLEGTVRVSFATYNNDDDVERFIVALTKACDLL</sequence>
<dbReference type="EC" id="2.8.1.7" evidence="8"/>
<evidence type="ECO:0000256" key="6">
    <source>
        <dbReference type="ARBA" id="ARBA00050776"/>
    </source>
</evidence>
<evidence type="ECO:0000256" key="5">
    <source>
        <dbReference type="ARBA" id="ARBA00022898"/>
    </source>
</evidence>
<dbReference type="PANTHER" id="PTHR43586">
    <property type="entry name" value="CYSTEINE DESULFURASE"/>
    <property type="match status" value="1"/>
</dbReference>
<evidence type="ECO:0000256" key="2">
    <source>
        <dbReference type="ARBA" id="ARBA00002824"/>
    </source>
</evidence>
<organism evidence="10 11">
    <name type="scientific">Sinobacterium norvegicum</name>
    <dbReference type="NCBI Taxonomy" id="1641715"/>
    <lineage>
        <taxon>Bacteria</taxon>
        <taxon>Pseudomonadati</taxon>
        <taxon>Pseudomonadota</taxon>
        <taxon>Gammaproteobacteria</taxon>
        <taxon>Cellvibrionales</taxon>
        <taxon>Spongiibacteraceae</taxon>
        <taxon>Sinobacterium</taxon>
    </lineage>
</organism>
<name>A0ABM9ACE4_9GAMM</name>
<feature type="domain" description="Aminotransferase class V" evidence="9">
    <location>
        <begin position="49"/>
        <end position="420"/>
    </location>
</feature>
<dbReference type="Gene3D" id="3.90.1150.10">
    <property type="entry name" value="Aspartate Aminotransferase, domain 1"/>
    <property type="match status" value="1"/>
</dbReference>
<dbReference type="SUPFAM" id="SSF53383">
    <property type="entry name" value="PLP-dependent transferases"/>
    <property type="match status" value="1"/>
</dbReference>
<protein>
    <recommendedName>
        <fullName evidence="8">Cysteine desulfurase</fullName>
        <ecNumber evidence="8">2.8.1.7</ecNumber>
    </recommendedName>
</protein>
<dbReference type="InterPro" id="IPR020578">
    <property type="entry name" value="Aminotrans_V_PyrdxlP_BS"/>
</dbReference>
<evidence type="ECO:0000256" key="8">
    <source>
        <dbReference type="RuleBase" id="RU004506"/>
    </source>
</evidence>
<dbReference type="NCBIfam" id="TIGR01979">
    <property type="entry name" value="sufS"/>
    <property type="match status" value="1"/>
</dbReference>
<dbReference type="InterPro" id="IPR015421">
    <property type="entry name" value="PyrdxlP-dep_Trfase_major"/>
</dbReference>
<dbReference type="Proteomes" id="UP000838100">
    <property type="component" value="Unassembled WGS sequence"/>
</dbReference>
<proteinExistence type="inferred from homology"/>
<dbReference type="Pfam" id="PF00266">
    <property type="entry name" value="Aminotran_5"/>
    <property type="match status" value="1"/>
</dbReference>
<evidence type="ECO:0000313" key="10">
    <source>
        <dbReference type="EMBL" id="CAH0990868.1"/>
    </source>
</evidence>